<evidence type="ECO:0000313" key="10">
    <source>
        <dbReference type="Proteomes" id="UP000188947"/>
    </source>
</evidence>
<evidence type="ECO:0000256" key="2">
    <source>
        <dbReference type="ARBA" id="ARBA00002039"/>
    </source>
</evidence>
<proteinExistence type="inferred from homology"/>
<dbReference type="NCBIfam" id="TIGR02069">
    <property type="entry name" value="cyanophycinase"/>
    <property type="match status" value="1"/>
</dbReference>
<dbReference type="RefSeq" id="WP_069214854.1">
    <property type="nucleotide sequence ID" value="NZ_CP016378.1"/>
</dbReference>
<protein>
    <recommendedName>
        <fullName evidence="5">Cyanophycinase</fullName>
        <ecNumber evidence="4">3.4.15.6</ecNumber>
    </recommendedName>
</protein>
<comment type="function">
    <text evidence="2">Exopeptidase that catalyzes the hydrolytic cleavage of multi-L-arginyl-poly-L-aspartic acid (cyanophycin; a water-insoluble reserve polymer) into aspartate-arginine dipeptides.</text>
</comment>
<dbReference type="Pfam" id="PF03575">
    <property type="entry name" value="Peptidase_S51"/>
    <property type="match status" value="1"/>
</dbReference>
<dbReference type="Proteomes" id="UP000188947">
    <property type="component" value="Unassembled WGS sequence"/>
</dbReference>
<evidence type="ECO:0000313" key="9">
    <source>
        <dbReference type="EMBL" id="OOH96312.1"/>
    </source>
</evidence>
<comment type="catalytic activity">
    <reaction evidence="1">
        <text>[L-4-(L-arginin-2-N-yl)aspartate](n) + H2O = [L-4-(L-arginin-2-N-yl)aspartate](n-1) + L-4-(L-arginin-2-N-yl)aspartate</text>
        <dbReference type="Rhea" id="RHEA:12845"/>
        <dbReference type="Rhea" id="RHEA-COMP:13728"/>
        <dbReference type="Rhea" id="RHEA-COMP:13734"/>
        <dbReference type="ChEBI" id="CHEBI:15377"/>
        <dbReference type="ChEBI" id="CHEBI:137986"/>
        <dbReference type="ChEBI" id="CHEBI:137991"/>
        <dbReference type="EC" id="3.4.15.6"/>
    </reaction>
</comment>
<dbReference type="AlphaFoldDB" id="A0A1V3U1G7"/>
<dbReference type="InterPro" id="IPR005320">
    <property type="entry name" value="Peptidase_S51"/>
</dbReference>
<keyword evidence="10" id="KW-1185">Reference proteome</keyword>
<dbReference type="PANTHER" id="PTHR36175">
    <property type="entry name" value="CYANOPHYCINASE"/>
    <property type="match status" value="1"/>
</dbReference>
<dbReference type="CDD" id="cd03145">
    <property type="entry name" value="GAT1_cyanophycinase"/>
    <property type="match status" value="1"/>
</dbReference>
<keyword evidence="7" id="KW-0378">Hydrolase</keyword>
<evidence type="ECO:0000256" key="4">
    <source>
        <dbReference type="ARBA" id="ARBA00013115"/>
    </source>
</evidence>
<dbReference type="GO" id="GO:0008241">
    <property type="term" value="F:peptidyl-dipeptidase activity"/>
    <property type="evidence" value="ECO:0007669"/>
    <property type="project" value="UniProtKB-EC"/>
</dbReference>
<dbReference type="InterPro" id="IPR011811">
    <property type="entry name" value="Peptidase_S51_cyanophycinase"/>
</dbReference>
<comment type="similarity">
    <text evidence="3">Belongs to the peptidase S51 family.</text>
</comment>
<evidence type="ECO:0000256" key="5">
    <source>
        <dbReference type="ARBA" id="ARBA00015719"/>
    </source>
</evidence>
<dbReference type="OrthoDB" id="9799980at2"/>
<dbReference type="GO" id="GO:0006508">
    <property type="term" value="P:proteolysis"/>
    <property type="evidence" value="ECO:0007669"/>
    <property type="project" value="UniProtKB-KW"/>
</dbReference>
<dbReference type="EC" id="3.4.15.6" evidence="4"/>
<keyword evidence="8" id="KW-0720">Serine protease</keyword>
<dbReference type="SUPFAM" id="SSF52317">
    <property type="entry name" value="Class I glutamine amidotransferase-like"/>
    <property type="match status" value="1"/>
</dbReference>
<dbReference type="EMBL" id="MPOG01000008">
    <property type="protein sequence ID" value="OOH96312.1"/>
    <property type="molecule type" value="Genomic_DNA"/>
</dbReference>
<evidence type="ECO:0000256" key="8">
    <source>
        <dbReference type="ARBA" id="ARBA00022825"/>
    </source>
</evidence>
<evidence type="ECO:0000256" key="7">
    <source>
        <dbReference type="ARBA" id="ARBA00022801"/>
    </source>
</evidence>
<reference evidence="9 10" key="1">
    <citation type="submission" date="2016-11" db="EMBL/GenBank/DDBJ databases">
        <title>Genome sequence and comparative genomic analysis of clinical strain Elizabethkingia meningoseptica 61421 PRCM.</title>
        <authorList>
            <person name="Wang M."/>
            <person name="Hu S."/>
            <person name="Cao L."/>
            <person name="Jiang T."/>
            <person name="Zhou Y."/>
            <person name="Ming D."/>
        </authorList>
    </citation>
    <scope>NUCLEOTIDE SEQUENCE [LARGE SCALE GENOMIC DNA]</scope>
    <source>
        <strain evidence="9 10">61421 PRCM</strain>
    </source>
</reference>
<dbReference type="STRING" id="238.BBD35_13945"/>
<dbReference type="eggNOG" id="COG4242">
    <property type="taxonomic scope" value="Bacteria"/>
</dbReference>
<dbReference type="PANTHER" id="PTHR36175:SF1">
    <property type="entry name" value="CYANOPHYCINASE"/>
    <property type="match status" value="1"/>
</dbReference>
<keyword evidence="6" id="KW-0645">Protease</keyword>
<evidence type="ECO:0000256" key="6">
    <source>
        <dbReference type="ARBA" id="ARBA00022670"/>
    </source>
</evidence>
<comment type="caution">
    <text evidence="9">The sequence shown here is derived from an EMBL/GenBank/DDBJ whole genome shotgun (WGS) entry which is preliminary data.</text>
</comment>
<dbReference type="InterPro" id="IPR029062">
    <property type="entry name" value="Class_I_gatase-like"/>
</dbReference>
<dbReference type="Gene3D" id="3.40.50.880">
    <property type="match status" value="1"/>
</dbReference>
<evidence type="ECO:0000256" key="1">
    <source>
        <dbReference type="ARBA" id="ARBA00001092"/>
    </source>
</evidence>
<gene>
    <name evidence="9" type="ORF">BMF97_08165</name>
</gene>
<sequence>MKYLFTISFALIFGLFAAQKPKGKLFIIGGGDRPDFLVDRMIKEAGLNAGEYVAVFPQASETQDSSIMSASVQFEKRNLKVLDCSFNKNEKLSKSKLGLLKNVKLIYINGGDQTVFMDIIDSSPEVKNIIKEAYHNGKMIAGTSAGAAVMSEAMITGNQLRHKEYDSTFDNIESQNVEIKKGLGFITSAVIDQHFIIRSRYNRLLSLIIDNPTLKGIGIDESTALLVKNEEMEVVGKAQIIVFGNPKHSKKTKGDKIGAETITLDIYLDGEKFKL</sequence>
<evidence type="ECO:0000256" key="3">
    <source>
        <dbReference type="ARBA" id="ARBA00006534"/>
    </source>
</evidence>
<name>A0A1V3U1G7_ELIME</name>
<organism evidence="9 10">
    <name type="scientific">Elizabethkingia meningoseptica</name>
    <name type="common">Chryseobacterium meningosepticum</name>
    <dbReference type="NCBI Taxonomy" id="238"/>
    <lineage>
        <taxon>Bacteria</taxon>
        <taxon>Pseudomonadati</taxon>
        <taxon>Bacteroidota</taxon>
        <taxon>Flavobacteriia</taxon>
        <taxon>Flavobacteriales</taxon>
        <taxon>Weeksellaceae</taxon>
        <taxon>Elizabethkingia</taxon>
    </lineage>
</organism>
<accession>A0A1V3U1G7</accession>
<dbReference type="GO" id="GO:0008236">
    <property type="term" value="F:serine-type peptidase activity"/>
    <property type="evidence" value="ECO:0007669"/>
    <property type="project" value="UniProtKB-KW"/>
</dbReference>